<comment type="caution">
    <text evidence="1">The sequence shown here is derived from an EMBL/GenBank/DDBJ whole genome shotgun (WGS) entry which is preliminary data.</text>
</comment>
<sequence length="187" mass="20021">MLLLNICGALHSPKVITTNWYRGRPETVKAVKCLESSSRPICQCASLRSSFKISASNQPITDCNLPSAVFTYDLHLLKFENLEKSCFAKSAPIQLILAPFDTLSSSVLQGSLLLSDFLQIWQTEGSMNTGAVGKGGGIGPGEEFVSVAIMENFENFLQSWQTDGSMKTGAVGKGGGIGPGGNLYRLP</sequence>
<dbReference type="EMBL" id="JRES01001094">
    <property type="protein sequence ID" value="KNC25617.1"/>
    <property type="molecule type" value="Genomic_DNA"/>
</dbReference>
<gene>
    <name evidence="1" type="ORF">FF38_10140</name>
</gene>
<keyword evidence="2" id="KW-1185">Reference proteome</keyword>
<name>A0A0L0BZX5_LUCCU</name>
<evidence type="ECO:0000313" key="2">
    <source>
        <dbReference type="Proteomes" id="UP000037069"/>
    </source>
</evidence>
<reference evidence="1 2" key="1">
    <citation type="journal article" date="2015" name="Nat. Commun.">
        <title>Lucilia cuprina genome unlocks parasitic fly biology to underpin future interventions.</title>
        <authorList>
            <person name="Anstead C.A."/>
            <person name="Korhonen P.K."/>
            <person name="Young N.D."/>
            <person name="Hall R.S."/>
            <person name="Jex A.R."/>
            <person name="Murali S.C."/>
            <person name="Hughes D.S."/>
            <person name="Lee S.F."/>
            <person name="Perry T."/>
            <person name="Stroehlein A.J."/>
            <person name="Ansell B.R."/>
            <person name="Breugelmans B."/>
            <person name="Hofmann A."/>
            <person name="Qu J."/>
            <person name="Dugan S."/>
            <person name="Lee S.L."/>
            <person name="Chao H."/>
            <person name="Dinh H."/>
            <person name="Han Y."/>
            <person name="Doddapaneni H.V."/>
            <person name="Worley K.C."/>
            <person name="Muzny D.M."/>
            <person name="Ioannidis P."/>
            <person name="Waterhouse R.M."/>
            <person name="Zdobnov E.M."/>
            <person name="James P.J."/>
            <person name="Bagnall N.H."/>
            <person name="Kotze A.C."/>
            <person name="Gibbs R.A."/>
            <person name="Richards S."/>
            <person name="Batterham P."/>
            <person name="Gasser R.B."/>
        </authorList>
    </citation>
    <scope>NUCLEOTIDE SEQUENCE [LARGE SCALE GENOMIC DNA]</scope>
    <source>
        <strain evidence="1 2">LS</strain>
        <tissue evidence="1">Full body</tissue>
    </source>
</reference>
<dbReference type="Proteomes" id="UP000037069">
    <property type="component" value="Unassembled WGS sequence"/>
</dbReference>
<protein>
    <submittedName>
        <fullName evidence="1">Uncharacterized protein</fullName>
    </submittedName>
</protein>
<dbReference type="AlphaFoldDB" id="A0A0L0BZX5"/>
<evidence type="ECO:0000313" key="1">
    <source>
        <dbReference type="EMBL" id="KNC25617.1"/>
    </source>
</evidence>
<organism evidence="1 2">
    <name type="scientific">Lucilia cuprina</name>
    <name type="common">Green bottle fly</name>
    <name type="synonym">Australian sheep blowfly</name>
    <dbReference type="NCBI Taxonomy" id="7375"/>
    <lineage>
        <taxon>Eukaryota</taxon>
        <taxon>Metazoa</taxon>
        <taxon>Ecdysozoa</taxon>
        <taxon>Arthropoda</taxon>
        <taxon>Hexapoda</taxon>
        <taxon>Insecta</taxon>
        <taxon>Pterygota</taxon>
        <taxon>Neoptera</taxon>
        <taxon>Endopterygota</taxon>
        <taxon>Diptera</taxon>
        <taxon>Brachycera</taxon>
        <taxon>Muscomorpha</taxon>
        <taxon>Oestroidea</taxon>
        <taxon>Calliphoridae</taxon>
        <taxon>Luciliinae</taxon>
        <taxon>Lucilia</taxon>
    </lineage>
</organism>
<accession>A0A0L0BZX5</accession>
<proteinExistence type="predicted"/>